<dbReference type="InterPro" id="IPR035986">
    <property type="entry name" value="PKD_dom_sf"/>
</dbReference>
<gene>
    <name evidence="1" type="ORF">VB776_20350</name>
</gene>
<proteinExistence type="predicted"/>
<dbReference type="Gene3D" id="2.60.40.10">
    <property type="entry name" value="Immunoglobulins"/>
    <property type="match status" value="1"/>
</dbReference>
<dbReference type="InterPro" id="IPR013783">
    <property type="entry name" value="Ig-like_fold"/>
</dbReference>
<evidence type="ECO:0008006" key="3">
    <source>
        <dbReference type="Google" id="ProtNLM"/>
    </source>
</evidence>
<dbReference type="RefSeq" id="WP_323698710.1">
    <property type="nucleotide sequence ID" value="NZ_JAYGIL010000033.1"/>
</dbReference>
<evidence type="ECO:0000313" key="2">
    <source>
        <dbReference type="Proteomes" id="UP001303899"/>
    </source>
</evidence>
<accession>A0ABU5SA58</accession>
<sequence>MKTSKTPIFYFLVSFFIFSCSPKSNLEPEPVEIIETAKISFTLDTLGKVQFYFKPTSTNTFKVDFGDSTKTTLIESTFSHKYENAGIYPIIIKNTTNKIIALDTLIIPFISKPYNFSQTKFNCGENILSFEDNLNNIGCLPQGEQSFRYTKENSILIYYVKQNPYVNIVFEIKSFTSNGSYLIDKRKKVEGYYLSEINKFGNGQGYCNLFFDNSSKKFTGDYKMDLMSNTTKKKVIVMGNFKNMKSEKFNFFY</sequence>
<keyword evidence="2" id="KW-1185">Reference proteome</keyword>
<dbReference type="Proteomes" id="UP001303899">
    <property type="component" value="Unassembled WGS sequence"/>
</dbReference>
<protein>
    <recommendedName>
        <fullName evidence="3">PKD domain-containing protein</fullName>
    </recommendedName>
</protein>
<dbReference type="EMBL" id="JAYGIL010000033">
    <property type="protein sequence ID" value="MEA5405300.1"/>
    <property type="molecule type" value="Genomic_DNA"/>
</dbReference>
<organism evidence="1 2">
    <name type="scientific">Arcicella gelida</name>
    <dbReference type="NCBI Taxonomy" id="2984195"/>
    <lineage>
        <taxon>Bacteria</taxon>
        <taxon>Pseudomonadati</taxon>
        <taxon>Bacteroidota</taxon>
        <taxon>Cytophagia</taxon>
        <taxon>Cytophagales</taxon>
        <taxon>Flectobacillaceae</taxon>
        <taxon>Arcicella</taxon>
    </lineage>
</organism>
<dbReference type="SUPFAM" id="SSF49299">
    <property type="entry name" value="PKD domain"/>
    <property type="match status" value="1"/>
</dbReference>
<name>A0ABU5SA58_9BACT</name>
<comment type="caution">
    <text evidence="1">The sequence shown here is derived from an EMBL/GenBank/DDBJ whole genome shotgun (WGS) entry which is preliminary data.</text>
</comment>
<evidence type="ECO:0000313" key="1">
    <source>
        <dbReference type="EMBL" id="MEA5405300.1"/>
    </source>
</evidence>
<reference evidence="1 2" key="1">
    <citation type="submission" date="2023-12" db="EMBL/GenBank/DDBJ databases">
        <title>Novel species of the genus Arcicella isolated from rivers.</title>
        <authorList>
            <person name="Lu H."/>
        </authorList>
    </citation>
    <scope>NUCLEOTIDE SEQUENCE [LARGE SCALE GENOMIC DNA]</scope>
    <source>
        <strain evidence="1 2">DC2W</strain>
    </source>
</reference>
<dbReference type="PROSITE" id="PS51257">
    <property type="entry name" value="PROKAR_LIPOPROTEIN"/>
    <property type="match status" value="1"/>
</dbReference>